<feature type="region of interest" description="Disordered" evidence="1">
    <location>
        <begin position="117"/>
        <end position="160"/>
    </location>
</feature>
<protein>
    <submittedName>
        <fullName evidence="2">Uncharacterized protein</fullName>
    </submittedName>
</protein>
<dbReference type="EMBL" id="HE797722">
    <property type="protein sequence ID" value="CCM07262.1"/>
    <property type="molecule type" value="Genomic_DNA"/>
</dbReference>
<dbReference type="GeneID" id="24102162"/>
<reference evidence="2 3" key="1">
    <citation type="journal article" date="2012" name="Appl. Environ. Microbiol.">
        <title>Short-read sequencing for genomic analysis of the brown rot fungus Fibroporia radiculosa.</title>
        <authorList>
            <person name="Tang J.D."/>
            <person name="Perkins A.D."/>
            <person name="Sonstegard T.S."/>
            <person name="Schroeder S.G."/>
            <person name="Burgess S.C."/>
            <person name="Diehl S.V."/>
        </authorList>
    </citation>
    <scope>NUCLEOTIDE SEQUENCE [LARGE SCALE GENOMIC DNA]</scope>
    <source>
        <strain evidence="2 3">TFFH 294</strain>
    </source>
</reference>
<organism evidence="2 3">
    <name type="scientific">Fibroporia radiculosa</name>
    <dbReference type="NCBI Taxonomy" id="599839"/>
    <lineage>
        <taxon>Eukaryota</taxon>
        <taxon>Fungi</taxon>
        <taxon>Dikarya</taxon>
        <taxon>Basidiomycota</taxon>
        <taxon>Agaricomycotina</taxon>
        <taxon>Agaricomycetes</taxon>
        <taxon>Polyporales</taxon>
        <taxon>Fibroporiaceae</taxon>
        <taxon>Fibroporia</taxon>
    </lineage>
</organism>
<accession>J7RI59</accession>
<dbReference type="HOGENOM" id="CLU_1061873_0_0_1"/>
<evidence type="ECO:0000313" key="2">
    <source>
        <dbReference type="EMBL" id="CCM07262.1"/>
    </source>
</evidence>
<evidence type="ECO:0000256" key="1">
    <source>
        <dbReference type="SAM" id="MobiDB-lite"/>
    </source>
</evidence>
<gene>
    <name evidence="2" type="ORF">FIBRA_09609</name>
</gene>
<dbReference type="InParanoid" id="J7RI59"/>
<name>J7RI59_9APHY</name>
<keyword evidence="3" id="KW-1185">Reference proteome</keyword>
<sequence>MSSRVGSSTQRFACHHSRATALGVITELGWKRTNASHLRQGSGAHLRCGALIATTRSGRRAARRGAGAACVSPEVWSVEGKRVGWVTIIISALVPYSGAAQGYGIDGNGEPGAEGRCRTVTDGRGRHATKPRVAGDERGQRLEPASARSPAGRGMPEARARHARGCSARVGPGSLTLAVCHLDHAKFFVCPNLARCISPDVGDSPCPHEIAPYREQLQLSPPPSVEGCPCPCWPLCTHAGARPPLCLQGSAPDIAAALPVFV</sequence>
<dbReference type="RefSeq" id="XP_012177283.1">
    <property type="nucleotide sequence ID" value="XM_012321893.1"/>
</dbReference>
<evidence type="ECO:0000313" key="3">
    <source>
        <dbReference type="Proteomes" id="UP000006352"/>
    </source>
</evidence>
<proteinExistence type="predicted"/>
<dbReference type="Proteomes" id="UP000006352">
    <property type="component" value="Unassembled WGS sequence"/>
</dbReference>
<dbReference type="AlphaFoldDB" id="J7RI59"/>